<dbReference type="Proteomes" id="UP000242188">
    <property type="component" value="Unassembled WGS sequence"/>
</dbReference>
<feature type="compositionally biased region" description="Basic residues" evidence="1">
    <location>
        <begin position="147"/>
        <end position="159"/>
    </location>
</feature>
<dbReference type="AlphaFoldDB" id="A0A210QEY1"/>
<gene>
    <name evidence="3" type="ORF">KP79_PYT08376</name>
</gene>
<comment type="caution">
    <text evidence="3">The sequence shown here is derived from an EMBL/GenBank/DDBJ whole genome shotgun (WGS) entry which is preliminary data.</text>
</comment>
<evidence type="ECO:0000313" key="3">
    <source>
        <dbReference type="EMBL" id="OWF47288.1"/>
    </source>
</evidence>
<dbReference type="Pfam" id="PF04592">
    <property type="entry name" value="SelP_N"/>
    <property type="match status" value="1"/>
</dbReference>
<dbReference type="EMBL" id="NEDP02003955">
    <property type="protein sequence ID" value="OWF47288.1"/>
    <property type="molecule type" value="Genomic_DNA"/>
</dbReference>
<reference evidence="3 4" key="1">
    <citation type="journal article" date="2017" name="Nat. Ecol. Evol.">
        <title>Scallop genome provides insights into evolution of bilaterian karyotype and development.</title>
        <authorList>
            <person name="Wang S."/>
            <person name="Zhang J."/>
            <person name="Jiao W."/>
            <person name="Li J."/>
            <person name="Xun X."/>
            <person name="Sun Y."/>
            <person name="Guo X."/>
            <person name="Huan P."/>
            <person name="Dong B."/>
            <person name="Zhang L."/>
            <person name="Hu X."/>
            <person name="Sun X."/>
            <person name="Wang J."/>
            <person name="Zhao C."/>
            <person name="Wang Y."/>
            <person name="Wang D."/>
            <person name="Huang X."/>
            <person name="Wang R."/>
            <person name="Lv J."/>
            <person name="Li Y."/>
            <person name="Zhang Z."/>
            <person name="Liu B."/>
            <person name="Lu W."/>
            <person name="Hui Y."/>
            <person name="Liang J."/>
            <person name="Zhou Z."/>
            <person name="Hou R."/>
            <person name="Li X."/>
            <person name="Liu Y."/>
            <person name="Li H."/>
            <person name="Ning X."/>
            <person name="Lin Y."/>
            <person name="Zhao L."/>
            <person name="Xing Q."/>
            <person name="Dou J."/>
            <person name="Li Y."/>
            <person name="Mao J."/>
            <person name="Guo H."/>
            <person name="Dou H."/>
            <person name="Li T."/>
            <person name="Mu C."/>
            <person name="Jiang W."/>
            <person name="Fu Q."/>
            <person name="Fu X."/>
            <person name="Miao Y."/>
            <person name="Liu J."/>
            <person name="Yu Q."/>
            <person name="Li R."/>
            <person name="Liao H."/>
            <person name="Li X."/>
            <person name="Kong Y."/>
            <person name="Jiang Z."/>
            <person name="Chourrout D."/>
            <person name="Li R."/>
            <person name="Bao Z."/>
        </authorList>
    </citation>
    <scope>NUCLEOTIDE SEQUENCE [LARGE SCALE GENOMIC DNA]</scope>
    <source>
        <strain evidence="3 4">PY_sf001</strain>
    </source>
</reference>
<accession>A0A210QEY1</accession>
<feature type="domain" description="Selenoprotein P N-terminal" evidence="2">
    <location>
        <begin position="1"/>
        <end position="92"/>
    </location>
</feature>
<organism evidence="3 4">
    <name type="scientific">Mizuhopecten yessoensis</name>
    <name type="common">Japanese scallop</name>
    <name type="synonym">Patinopecten yessoensis</name>
    <dbReference type="NCBI Taxonomy" id="6573"/>
    <lineage>
        <taxon>Eukaryota</taxon>
        <taxon>Metazoa</taxon>
        <taxon>Spiralia</taxon>
        <taxon>Lophotrochozoa</taxon>
        <taxon>Mollusca</taxon>
        <taxon>Bivalvia</taxon>
        <taxon>Autobranchia</taxon>
        <taxon>Pteriomorphia</taxon>
        <taxon>Pectinida</taxon>
        <taxon>Pectinoidea</taxon>
        <taxon>Pectinidae</taxon>
        <taxon>Mizuhopecten</taxon>
    </lineage>
</organism>
<dbReference type="InterPro" id="IPR007671">
    <property type="entry name" value="Selenoprotein-P_N"/>
</dbReference>
<name>A0A210QEY1_MIZYE</name>
<evidence type="ECO:0000259" key="2">
    <source>
        <dbReference type="Pfam" id="PF04592"/>
    </source>
</evidence>
<evidence type="ECO:0000256" key="1">
    <source>
        <dbReference type="SAM" id="MobiDB-lite"/>
    </source>
</evidence>
<proteinExistence type="predicted"/>
<sequence length="159" mass="18864">MIVNMNLDDAREHVQNLINVVNTAEMPIYQDSDDLEIWTTLGGDKDYIYMYDGCGMLRYLLTSDDIIIRDANAINIRLIKRRIRQVTRRDRCARQCRRYRRRLMSTVDMDRMQGQQPDVISMSRQRSSSSDDNRTPTCMEQNCRGRNGPHNRHRMVHRL</sequence>
<evidence type="ECO:0000313" key="4">
    <source>
        <dbReference type="Proteomes" id="UP000242188"/>
    </source>
</evidence>
<feature type="region of interest" description="Disordered" evidence="1">
    <location>
        <begin position="110"/>
        <end position="159"/>
    </location>
</feature>
<protein>
    <recommendedName>
        <fullName evidence="2">Selenoprotein P N-terminal domain-containing protein</fullName>
    </recommendedName>
</protein>
<keyword evidence="4" id="KW-1185">Reference proteome</keyword>